<dbReference type="InterPro" id="IPR023996">
    <property type="entry name" value="TonB-dep_OMP_SusC/RagA"/>
</dbReference>
<dbReference type="SUPFAM" id="SSF56935">
    <property type="entry name" value="Porins"/>
    <property type="match status" value="1"/>
</dbReference>
<dbReference type="Gene3D" id="2.170.130.10">
    <property type="entry name" value="TonB-dependent receptor, plug domain"/>
    <property type="match status" value="1"/>
</dbReference>
<comment type="similarity">
    <text evidence="7">Belongs to the TonB-dependent receptor family.</text>
</comment>
<dbReference type="InterPro" id="IPR036942">
    <property type="entry name" value="Beta-barrel_TonB_sf"/>
</dbReference>
<dbReference type="InterPro" id="IPR012910">
    <property type="entry name" value="Plug_dom"/>
</dbReference>
<dbReference type="InterPro" id="IPR039426">
    <property type="entry name" value="TonB-dep_rcpt-like"/>
</dbReference>
<evidence type="ECO:0000313" key="11">
    <source>
        <dbReference type="Proteomes" id="UP000680038"/>
    </source>
</evidence>
<keyword evidence="6 7" id="KW-0998">Cell outer membrane</keyword>
<dbReference type="Pfam" id="PF13715">
    <property type="entry name" value="CarbopepD_reg_2"/>
    <property type="match status" value="1"/>
</dbReference>
<dbReference type="EMBL" id="CAJRAF010000004">
    <property type="protein sequence ID" value="CAG5016883.1"/>
    <property type="molecule type" value="Genomic_DNA"/>
</dbReference>
<dbReference type="SUPFAM" id="SSF49464">
    <property type="entry name" value="Carboxypeptidase regulatory domain-like"/>
    <property type="match status" value="1"/>
</dbReference>
<sequence>MKYFTIPLLCITGLLSLPDQRCHGQNALAANYPASTSASVQQEAQTLGILLKKLEKMYKTTFVYSAELPENKKVNFSLKPGQDLESVLKQVLPSFNLKYRKLSSGGYAIVEDNKGNDTGNKTDKTSDKSSSSGYSSSNKGGMARDISGKVTDEKGEPLPGVTILIKGTQQGTVTNDAGNYLISVPEGEPVLIFSFIGYVTGEVVIKNQTKVDLVMKADVNALEELVVVGYGAVKKSSLTAAVTRVENKKLDQMPAGRIESALAGRLAGVSVVTNSATPGAAPLIRIRGVGSIDAENSPLIVIDGFPGGDLGQLNMNDVASIEVLKDASAAAIYGSRGAGGVILVTTKRGSGKAKLDFNTYVGVGVPMLHNDWLTGKEWYDYLVKYQNREFAWAGGDVSLPMFGDSRRPVTYQVNPLTYELPQTVWQDEITQNAPIQNYNLSISGGEGKTRYFLSGSLKNEKGNVLTAGYKQYSLRTNLDARINDALDLGVELSPSYSTRRLAGSNMVSLAKYPPFVPPTDQQGRYPRTQDYILTGHSGQASPYVFLYGTNNQTNSFKNIGRIFGNLKIVDGLVLHTSVGTNITFNSTDYFRGGAGDKLVPTQGSTSDYRSINLINENTLTYAKTFNKHDFTGLLGASYQKETSRSTSIGAVQGSYNNEIIQTLNNAVINPAATSTSKSAWGLVSYFGRVNYSYNGKYLLAGSIRTDASSRFGPDNKWALFPAFSAAWRISEENFLKRVHSISELKLRASYGSTGNFNIGDFAYLGRVGSVKYSPDNNLVNGQAPISFENTRLGWEKTVSYNLGLDVGLFSNRLYLSVDLYDKTTNDLLYNVSIPAITGFTSTITNVGEIKNKGIELELTTRNVLGPVTWNSTFNFSHNKNEVVNLGGISERIYNYSLGMSWILKVGDPMFSYYGYKMNGIYQNKAQVDGTPHLAGAKPGNPIITDVNNDGKIDPQDKVVLGNFQPKYLLGFVNDFTYKRFDLNLMIQASLGAKMYNLENQYYEGNTLGAMRRSLSENQWWSESDPGDGKTPAAALSQLVQYNANTDFYLENASYMTIRNLNLGYTFKPTLIGKLGMSQLRIYASINNPLMVKSKRNHSYNPEGFTNGEISGVNSIPGLNSGSEPINRVYALGLNVSF</sequence>
<keyword evidence="5 7" id="KW-0472">Membrane</keyword>
<evidence type="ECO:0000259" key="9">
    <source>
        <dbReference type="Pfam" id="PF07715"/>
    </source>
</evidence>
<dbReference type="Gene3D" id="2.60.40.1120">
    <property type="entry name" value="Carboxypeptidase-like, regulatory domain"/>
    <property type="match status" value="1"/>
</dbReference>
<feature type="region of interest" description="Disordered" evidence="8">
    <location>
        <begin position="110"/>
        <end position="154"/>
    </location>
</feature>
<dbReference type="RefSeq" id="WP_229253012.1">
    <property type="nucleotide sequence ID" value="NZ_CAJRAF010000004.1"/>
</dbReference>
<dbReference type="Proteomes" id="UP000680038">
    <property type="component" value="Unassembled WGS sequence"/>
</dbReference>
<keyword evidence="3 7" id="KW-1134">Transmembrane beta strand</keyword>
<feature type="compositionally biased region" description="Low complexity" evidence="8">
    <location>
        <begin position="128"/>
        <end position="141"/>
    </location>
</feature>
<gene>
    <name evidence="10" type="ORF">DYBT9275_05657</name>
</gene>
<evidence type="ECO:0000256" key="4">
    <source>
        <dbReference type="ARBA" id="ARBA00022692"/>
    </source>
</evidence>
<keyword evidence="2 7" id="KW-0813">Transport</keyword>
<dbReference type="PROSITE" id="PS52016">
    <property type="entry name" value="TONB_DEPENDENT_REC_3"/>
    <property type="match status" value="1"/>
</dbReference>
<evidence type="ECO:0000256" key="5">
    <source>
        <dbReference type="ARBA" id="ARBA00023136"/>
    </source>
</evidence>
<dbReference type="InterPro" id="IPR008969">
    <property type="entry name" value="CarboxyPept-like_regulatory"/>
</dbReference>
<dbReference type="Pfam" id="PF07715">
    <property type="entry name" value="Plug"/>
    <property type="match status" value="1"/>
</dbReference>
<reference evidence="10" key="1">
    <citation type="submission" date="2021-04" db="EMBL/GenBank/DDBJ databases">
        <authorList>
            <person name="Rodrigo-Torres L."/>
            <person name="Arahal R. D."/>
            <person name="Lucena T."/>
        </authorList>
    </citation>
    <scope>NUCLEOTIDE SEQUENCE</scope>
    <source>
        <strain evidence="10">CECT 9275</strain>
    </source>
</reference>
<dbReference type="Gene3D" id="2.40.170.20">
    <property type="entry name" value="TonB-dependent receptor, beta-barrel domain"/>
    <property type="match status" value="1"/>
</dbReference>
<comment type="subcellular location">
    <subcellularLocation>
        <location evidence="1 7">Cell outer membrane</location>
        <topology evidence="1 7">Multi-pass membrane protein</topology>
    </subcellularLocation>
</comment>
<comment type="caution">
    <text evidence="10">The sequence shown here is derived from an EMBL/GenBank/DDBJ whole genome shotgun (WGS) entry which is preliminary data.</text>
</comment>
<evidence type="ECO:0000313" key="10">
    <source>
        <dbReference type="EMBL" id="CAG5016883.1"/>
    </source>
</evidence>
<evidence type="ECO:0000256" key="1">
    <source>
        <dbReference type="ARBA" id="ARBA00004571"/>
    </source>
</evidence>
<feature type="domain" description="TonB-dependent receptor plug" evidence="9">
    <location>
        <begin position="235"/>
        <end position="341"/>
    </location>
</feature>
<dbReference type="NCBIfam" id="TIGR04057">
    <property type="entry name" value="SusC_RagA_signa"/>
    <property type="match status" value="1"/>
</dbReference>
<evidence type="ECO:0000256" key="3">
    <source>
        <dbReference type="ARBA" id="ARBA00022452"/>
    </source>
</evidence>
<keyword evidence="11" id="KW-1185">Reference proteome</keyword>
<name>A0A916JHV8_9BACT</name>
<evidence type="ECO:0000256" key="2">
    <source>
        <dbReference type="ARBA" id="ARBA00022448"/>
    </source>
</evidence>
<feature type="compositionally biased region" description="Basic and acidic residues" evidence="8">
    <location>
        <begin position="111"/>
        <end position="127"/>
    </location>
</feature>
<organism evidence="10 11">
    <name type="scientific">Dyadobacter helix</name>
    <dbReference type="NCBI Taxonomy" id="2822344"/>
    <lineage>
        <taxon>Bacteria</taxon>
        <taxon>Pseudomonadati</taxon>
        <taxon>Bacteroidota</taxon>
        <taxon>Cytophagia</taxon>
        <taxon>Cytophagales</taxon>
        <taxon>Spirosomataceae</taxon>
        <taxon>Dyadobacter</taxon>
    </lineage>
</organism>
<evidence type="ECO:0000256" key="8">
    <source>
        <dbReference type="SAM" id="MobiDB-lite"/>
    </source>
</evidence>
<dbReference type="NCBIfam" id="TIGR04056">
    <property type="entry name" value="OMP_RagA_SusC"/>
    <property type="match status" value="1"/>
</dbReference>
<accession>A0A916JHV8</accession>
<keyword evidence="4 7" id="KW-0812">Transmembrane</keyword>
<dbReference type="GO" id="GO:0009279">
    <property type="term" value="C:cell outer membrane"/>
    <property type="evidence" value="ECO:0007669"/>
    <property type="project" value="UniProtKB-SubCell"/>
</dbReference>
<keyword evidence="10" id="KW-0675">Receptor</keyword>
<proteinExistence type="inferred from homology"/>
<protein>
    <submittedName>
        <fullName evidence="10">TonB-dependent receptor P3</fullName>
    </submittedName>
</protein>
<evidence type="ECO:0000256" key="7">
    <source>
        <dbReference type="PROSITE-ProRule" id="PRU01360"/>
    </source>
</evidence>
<dbReference type="InterPro" id="IPR037066">
    <property type="entry name" value="Plug_dom_sf"/>
</dbReference>
<evidence type="ECO:0000256" key="6">
    <source>
        <dbReference type="ARBA" id="ARBA00023237"/>
    </source>
</evidence>
<dbReference type="AlphaFoldDB" id="A0A916JHV8"/>
<dbReference type="InterPro" id="IPR023997">
    <property type="entry name" value="TonB-dep_OMP_SusC/RagA_CS"/>
</dbReference>